<protein>
    <recommendedName>
        <fullName evidence="4">DUF4142 domain-containing protein</fullName>
    </recommendedName>
</protein>
<proteinExistence type="predicted"/>
<name>A0A132BRG8_9RHOB</name>
<evidence type="ECO:0008006" key="4">
    <source>
        <dbReference type="Google" id="ProtNLM"/>
    </source>
</evidence>
<reference evidence="2 3" key="1">
    <citation type="submission" date="2015-12" db="EMBL/GenBank/DDBJ databases">
        <title>Genome sequence of the marine Rhodobacteraceae strain O3.65, Candidatus Tritonibacter horizontis.</title>
        <authorList>
            <person name="Poehlein A."/>
            <person name="Giebel H.A."/>
            <person name="Voget S."/>
            <person name="Brinkhoff T."/>
        </authorList>
    </citation>
    <scope>NUCLEOTIDE SEQUENCE [LARGE SCALE GENOMIC DNA]</scope>
    <source>
        <strain evidence="2 3">O3.65</strain>
    </source>
</reference>
<keyword evidence="3" id="KW-1185">Reference proteome</keyword>
<sequence length="199" mass="22019">MRFSLSILAMVTCLAATSVSAGERGGDSSSGDANSANTVNTRTTTELVRQITRDMQECFQLFEAYRFDCYHRAFKFAAVKVKGSIDYQPAYEALRHAENRINAAVQANLDPGAKKIRKGFQRFSAVKPAAVAAVKQETVRALEEAQTILLRSPAPHQKPHFQKIAAVIDSNKVLIRSALRAPHLLLRRLALGFWADRFG</sequence>
<evidence type="ECO:0000313" key="3">
    <source>
        <dbReference type="Proteomes" id="UP000068382"/>
    </source>
</evidence>
<dbReference type="EMBL" id="LPUY01000138">
    <property type="protein sequence ID" value="KUP90612.1"/>
    <property type="molecule type" value="Genomic_DNA"/>
</dbReference>
<gene>
    <name evidence="2" type="ORF">TRIHO_44780</name>
</gene>
<keyword evidence="1" id="KW-0732">Signal</keyword>
<accession>A0A132BRG8</accession>
<dbReference type="RefSeq" id="WP_068248935.1">
    <property type="nucleotide sequence ID" value="NZ_LPUY01000138.1"/>
</dbReference>
<evidence type="ECO:0000256" key="1">
    <source>
        <dbReference type="SAM" id="SignalP"/>
    </source>
</evidence>
<dbReference type="AlphaFoldDB" id="A0A132BRG8"/>
<dbReference type="Proteomes" id="UP000068382">
    <property type="component" value="Unassembled WGS sequence"/>
</dbReference>
<dbReference type="OrthoDB" id="7876236at2"/>
<organism evidence="2 3">
    <name type="scientific">Tritonibacter horizontis</name>
    <dbReference type="NCBI Taxonomy" id="1768241"/>
    <lineage>
        <taxon>Bacteria</taxon>
        <taxon>Pseudomonadati</taxon>
        <taxon>Pseudomonadota</taxon>
        <taxon>Alphaproteobacteria</taxon>
        <taxon>Rhodobacterales</taxon>
        <taxon>Paracoccaceae</taxon>
        <taxon>Tritonibacter</taxon>
    </lineage>
</organism>
<feature type="chain" id="PRO_5007288494" description="DUF4142 domain-containing protein" evidence="1">
    <location>
        <begin position="22"/>
        <end position="199"/>
    </location>
</feature>
<feature type="signal peptide" evidence="1">
    <location>
        <begin position="1"/>
        <end position="21"/>
    </location>
</feature>
<evidence type="ECO:0000313" key="2">
    <source>
        <dbReference type="EMBL" id="KUP90612.1"/>
    </source>
</evidence>
<comment type="caution">
    <text evidence="2">The sequence shown here is derived from an EMBL/GenBank/DDBJ whole genome shotgun (WGS) entry which is preliminary data.</text>
</comment>